<sequence>MESQRVDILVEKLKELRNKIDNEVAIRLQLDKYQKVIQKLGSFASKCERCYQYFIDLENYIQQLIDSLDHIEEYDFRHHKQKLNHISTHLLKQHKLVSSGFYLSIFMSIGTSLGVVYGLLIVDNIALGIPLGAGIGVAIGVALDADAKKKGKTL</sequence>
<gene>
    <name evidence="3" type="ORF">J43TS3_26210</name>
</gene>
<keyword evidence="1" id="KW-0472">Membrane</keyword>
<feature type="transmembrane region" description="Helical" evidence="1">
    <location>
        <begin position="125"/>
        <end position="143"/>
    </location>
</feature>
<organism evidence="3 4">
    <name type="scientific">Ornithinibacillus bavariensis</name>
    <dbReference type="NCBI Taxonomy" id="545502"/>
    <lineage>
        <taxon>Bacteria</taxon>
        <taxon>Bacillati</taxon>
        <taxon>Bacillota</taxon>
        <taxon>Bacilli</taxon>
        <taxon>Bacillales</taxon>
        <taxon>Bacillaceae</taxon>
        <taxon>Ornithinibacillus</taxon>
    </lineage>
</organism>
<feature type="transmembrane region" description="Helical" evidence="1">
    <location>
        <begin position="100"/>
        <end position="119"/>
    </location>
</feature>
<keyword evidence="4" id="KW-1185">Reference proteome</keyword>
<evidence type="ECO:0000313" key="3">
    <source>
        <dbReference type="EMBL" id="GIO28010.1"/>
    </source>
</evidence>
<accession>A0A919XC89</accession>
<dbReference type="Pfam" id="PF26273">
    <property type="entry name" value="Gly_zipper"/>
    <property type="match status" value="1"/>
</dbReference>
<evidence type="ECO:0000256" key="1">
    <source>
        <dbReference type="SAM" id="Phobius"/>
    </source>
</evidence>
<evidence type="ECO:0000313" key="4">
    <source>
        <dbReference type="Proteomes" id="UP000676917"/>
    </source>
</evidence>
<dbReference type="RefSeq" id="WP_244853606.1">
    <property type="nucleotide sequence ID" value="NZ_BORP01000005.1"/>
</dbReference>
<dbReference type="EMBL" id="BORP01000005">
    <property type="protein sequence ID" value="GIO28010.1"/>
    <property type="molecule type" value="Genomic_DNA"/>
</dbReference>
<feature type="domain" description="Glycine zipper-like" evidence="2">
    <location>
        <begin position="93"/>
        <end position="144"/>
    </location>
</feature>
<dbReference type="Proteomes" id="UP000676917">
    <property type="component" value="Unassembled WGS sequence"/>
</dbReference>
<comment type="caution">
    <text evidence="3">The sequence shown here is derived from an EMBL/GenBank/DDBJ whole genome shotgun (WGS) entry which is preliminary data.</text>
</comment>
<name>A0A919XC89_9BACI</name>
<keyword evidence="1" id="KW-1133">Transmembrane helix</keyword>
<keyword evidence="1" id="KW-0812">Transmembrane</keyword>
<proteinExistence type="predicted"/>
<reference evidence="3" key="1">
    <citation type="submission" date="2021-03" db="EMBL/GenBank/DDBJ databases">
        <title>Antimicrobial resistance genes in bacteria isolated from Japanese honey, and their potential for conferring macrolide and lincosamide resistance in the American foulbrood pathogen Paenibacillus larvae.</title>
        <authorList>
            <person name="Okamoto M."/>
            <person name="Kumagai M."/>
            <person name="Kanamori H."/>
            <person name="Takamatsu D."/>
        </authorList>
    </citation>
    <scope>NUCLEOTIDE SEQUENCE</scope>
    <source>
        <strain evidence="3">J43TS3</strain>
    </source>
</reference>
<protein>
    <recommendedName>
        <fullName evidence="2">Glycine zipper-like domain-containing protein</fullName>
    </recommendedName>
</protein>
<dbReference type="AlphaFoldDB" id="A0A919XC89"/>
<dbReference type="InterPro" id="IPR058598">
    <property type="entry name" value="Gly_zipper-like_dom"/>
</dbReference>
<evidence type="ECO:0000259" key="2">
    <source>
        <dbReference type="Pfam" id="PF26273"/>
    </source>
</evidence>